<accession>A0AA88JJR8</accession>
<dbReference type="Proteomes" id="UP001187192">
    <property type="component" value="Unassembled WGS sequence"/>
</dbReference>
<name>A0AA88JJR8_FICCA</name>
<keyword evidence="2" id="KW-1185">Reference proteome</keyword>
<protein>
    <submittedName>
        <fullName evidence="1">Uncharacterized protein</fullName>
    </submittedName>
</protein>
<reference evidence="1" key="1">
    <citation type="submission" date="2023-07" db="EMBL/GenBank/DDBJ databases">
        <title>draft genome sequence of fig (Ficus carica).</title>
        <authorList>
            <person name="Takahashi T."/>
            <person name="Nishimura K."/>
        </authorList>
    </citation>
    <scope>NUCLEOTIDE SEQUENCE</scope>
</reference>
<dbReference type="EMBL" id="BTGU01014919">
    <property type="protein sequence ID" value="GMN75052.1"/>
    <property type="molecule type" value="Genomic_DNA"/>
</dbReference>
<dbReference type="AlphaFoldDB" id="A0AA88JJR8"/>
<gene>
    <name evidence="1" type="ORF">TIFTF001_054508</name>
</gene>
<evidence type="ECO:0000313" key="2">
    <source>
        <dbReference type="Proteomes" id="UP001187192"/>
    </source>
</evidence>
<evidence type="ECO:0000313" key="1">
    <source>
        <dbReference type="EMBL" id="GMN75052.1"/>
    </source>
</evidence>
<comment type="caution">
    <text evidence="1">The sequence shown here is derived from an EMBL/GenBank/DDBJ whole genome shotgun (WGS) entry which is preliminary data.</text>
</comment>
<sequence length="79" mass="8788">MNVGAIIKATILHAANINNVALPFPSLFTEFFEKARINPMDNSVCKVFWALDPNNIIHIWNNQPEEGEDEAGPSRAPAR</sequence>
<organism evidence="1 2">
    <name type="scientific">Ficus carica</name>
    <name type="common">Common fig</name>
    <dbReference type="NCBI Taxonomy" id="3494"/>
    <lineage>
        <taxon>Eukaryota</taxon>
        <taxon>Viridiplantae</taxon>
        <taxon>Streptophyta</taxon>
        <taxon>Embryophyta</taxon>
        <taxon>Tracheophyta</taxon>
        <taxon>Spermatophyta</taxon>
        <taxon>Magnoliopsida</taxon>
        <taxon>eudicotyledons</taxon>
        <taxon>Gunneridae</taxon>
        <taxon>Pentapetalae</taxon>
        <taxon>rosids</taxon>
        <taxon>fabids</taxon>
        <taxon>Rosales</taxon>
        <taxon>Moraceae</taxon>
        <taxon>Ficeae</taxon>
        <taxon>Ficus</taxon>
    </lineage>
</organism>
<proteinExistence type="predicted"/>